<keyword evidence="9" id="KW-1185">Reference proteome</keyword>
<dbReference type="PANTHER" id="PTHR48182:SF2">
    <property type="entry name" value="PROTEIN SERAC1"/>
    <property type="match status" value="1"/>
</dbReference>
<evidence type="ECO:0000256" key="4">
    <source>
        <dbReference type="ARBA" id="ARBA00022824"/>
    </source>
</evidence>
<accession>G4TP37</accession>
<dbReference type="HOGENOM" id="CLU_000288_125_13_1"/>
<proteinExistence type="predicted"/>
<dbReference type="InParanoid" id="G4TP37"/>
<keyword evidence="6" id="KW-0472">Membrane</keyword>
<dbReference type="EMBL" id="CAFZ01000200">
    <property type="protein sequence ID" value="CCA73065.1"/>
    <property type="molecule type" value="Genomic_DNA"/>
</dbReference>
<evidence type="ECO:0000256" key="3">
    <source>
        <dbReference type="ARBA" id="ARBA00004370"/>
    </source>
</evidence>
<dbReference type="SUPFAM" id="SSF48452">
    <property type="entry name" value="TPR-like"/>
    <property type="match status" value="1"/>
</dbReference>
<gene>
    <name evidence="8" type="ORF">PIIN_07020</name>
</gene>
<dbReference type="InterPro" id="IPR027417">
    <property type="entry name" value="P-loop_NTPase"/>
</dbReference>
<keyword evidence="5" id="KW-0496">Mitochondrion</keyword>
<dbReference type="GO" id="GO:0005739">
    <property type="term" value="C:mitochondrion"/>
    <property type="evidence" value="ECO:0007669"/>
    <property type="project" value="UniProtKB-SubCell"/>
</dbReference>
<evidence type="ECO:0000313" key="9">
    <source>
        <dbReference type="Proteomes" id="UP000007148"/>
    </source>
</evidence>
<evidence type="ECO:0000256" key="1">
    <source>
        <dbReference type="ARBA" id="ARBA00004173"/>
    </source>
</evidence>
<feature type="compositionally biased region" description="Polar residues" evidence="7">
    <location>
        <begin position="22"/>
        <end position="40"/>
    </location>
</feature>
<organism evidence="8 9">
    <name type="scientific">Serendipita indica (strain DSM 11827)</name>
    <name type="common">Root endophyte fungus</name>
    <name type="synonym">Piriformospora indica</name>
    <dbReference type="NCBI Taxonomy" id="1109443"/>
    <lineage>
        <taxon>Eukaryota</taxon>
        <taxon>Fungi</taxon>
        <taxon>Dikarya</taxon>
        <taxon>Basidiomycota</taxon>
        <taxon>Agaricomycotina</taxon>
        <taxon>Agaricomycetes</taxon>
        <taxon>Sebacinales</taxon>
        <taxon>Serendipitaceae</taxon>
        <taxon>Serendipita</taxon>
    </lineage>
</organism>
<dbReference type="Proteomes" id="UP000007148">
    <property type="component" value="Unassembled WGS sequence"/>
</dbReference>
<dbReference type="SUPFAM" id="SSF52540">
    <property type="entry name" value="P-loop containing nucleoside triphosphate hydrolases"/>
    <property type="match status" value="1"/>
</dbReference>
<comment type="subcellular location">
    <subcellularLocation>
        <location evidence="2">Endoplasmic reticulum</location>
    </subcellularLocation>
    <subcellularLocation>
        <location evidence="3">Membrane</location>
    </subcellularLocation>
    <subcellularLocation>
        <location evidence="1">Mitochondrion</location>
    </subcellularLocation>
</comment>
<name>G4TP37_SERID</name>
<evidence type="ECO:0000313" key="8">
    <source>
        <dbReference type="EMBL" id="CCA73065.1"/>
    </source>
</evidence>
<evidence type="ECO:0000256" key="5">
    <source>
        <dbReference type="ARBA" id="ARBA00023128"/>
    </source>
</evidence>
<comment type="caution">
    <text evidence="8">The sequence shown here is derived from an EMBL/GenBank/DDBJ whole genome shotgun (WGS) entry which is preliminary data.</text>
</comment>
<sequence length="911" mass="102989">MLGLWSRLKSTLGLFQSSSGYIDTSTSPTNPERNKQSGQKPYSKIDDLGFLEIVSGTDPVVDIVAIHGINGHREKTWMTDQGVLWLRDLLPSDLPNARVLTYGYDAETHSQEFVSTQTIHRHAESFVKALSRERQRVPRRPIIFTAHNLGGIILKLALVLCNNQRLEATNGLRDILVSTHGVLFFGTPHSGVEITPLIDINRWVSGHMETTEVILKDIASHSPELENIQRLYVAAGEKINTIFFYEEYTTLDLWNQGGLNVPYHSAMIAGDREATTIVLHANHDDLVKFPDKESDNYRTVLYHLKDHVDSALDAIREKWGREDDSRRAAKGNFTQRGVVQQKPLPPASTSYIERIKIQSLITLRLLPKDRKQRQPRCILHGLGGAGKTQLATNWIRQNEGRFSRVIVVDASNQAQLEADMEWSIRSLGPEYSKMSWKDAVAHLDRNEKGWLLFLDNADSPDLNLAPYLPSSLDGAIIITTRNQECVGYAPDGAVPVGDLEESEAVNLLHTLAHVAPIPSTKSLEIVKELGMLALTITQAGTYIRKTRRLDTYLDTFRDHRARLLRKNPESGTEYTSSTYAAFDLSFHQLPARTQEFMKLLAFLHHSLIPVALFERSIASSFTAYTVLDEISPPGSDKRFISGLRKILGWTWDEITFQEIVGPASRASFIDVSADGLFYNIHPLLQMYIKDRLDKAQNRYFERMATQLILGAIWPSEGGNALNWQIHAHANKVPRSVQTEYLTHALAFRSFYDSLGDWKACHDLLESARSQLQSAQRRSPGSLPWLLREMAWNLRSMGHLEEAEGVGRSALELTRKIFRRSDPATTWAMSNLGSILRDRGQMEEAERLLRESYALTLENFGRQHPDTISAMHSLALTLYDRGQLDEAEKCRRMSSLCGWRSLESDTWIPYGQ</sequence>
<dbReference type="Pfam" id="PF13424">
    <property type="entry name" value="TPR_12"/>
    <property type="match status" value="1"/>
</dbReference>
<feature type="region of interest" description="Disordered" evidence="7">
    <location>
        <begin position="22"/>
        <end position="41"/>
    </location>
</feature>
<reference evidence="8 9" key="1">
    <citation type="journal article" date="2011" name="PLoS Pathog.">
        <title>Endophytic Life Strategies Decoded by Genome and Transcriptome Analyses of the Mutualistic Root Symbiont Piriformospora indica.</title>
        <authorList>
            <person name="Zuccaro A."/>
            <person name="Lahrmann U."/>
            <person name="Guldener U."/>
            <person name="Langen G."/>
            <person name="Pfiffi S."/>
            <person name="Biedenkopf D."/>
            <person name="Wong P."/>
            <person name="Samans B."/>
            <person name="Grimm C."/>
            <person name="Basiewicz M."/>
            <person name="Murat C."/>
            <person name="Martin F."/>
            <person name="Kogel K.H."/>
        </authorList>
    </citation>
    <scope>NUCLEOTIDE SEQUENCE [LARGE SCALE GENOMIC DNA]</scope>
    <source>
        <strain evidence="8 9">DSM 11827</strain>
    </source>
</reference>
<dbReference type="Gene3D" id="1.25.40.10">
    <property type="entry name" value="Tetratricopeptide repeat domain"/>
    <property type="match status" value="1"/>
</dbReference>
<evidence type="ECO:0000256" key="7">
    <source>
        <dbReference type="SAM" id="MobiDB-lite"/>
    </source>
</evidence>
<dbReference type="AlphaFoldDB" id="G4TP37"/>
<dbReference type="SUPFAM" id="SSF53474">
    <property type="entry name" value="alpha/beta-Hydrolases"/>
    <property type="match status" value="1"/>
</dbReference>
<dbReference type="InterPro" id="IPR011990">
    <property type="entry name" value="TPR-like_helical_dom_sf"/>
</dbReference>
<dbReference type="PANTHER" id="PTHR48182">
    <property type="entry name" value="PROTEIN SERAC1"/>
    <property type="match status" value="1"/>
</dbReference>
<dbReference type="GO" id="GO:0005783">
    <property type="term" value="C:endoplasmic reticulum"/>
    <property type="evidence" value="ECO:0007669"/>
    <property type="project" value="UniProtKB-SubCell"/>
</dbReference>
<dbReference type="InterPro" id="IPR052374">
    <property type="entry name" value="SERAC1"/>
</dbReference>
<keyword evidence="4" id="KW-0256">Endoplasmic reticulum</keyword>
<dbReference type="OrthoDB" id="1577640at2759"/>
<dbReference type="GO" id="GO:0016020">
    <property type="term" value="C:membrane"/>
    <property type="evidence" value="ECO:0007669"/>
    <property type="project" value="UniProtKB-SubCell"/>
</dbReference>
<dbReference type="Gene3D" id="3.40.50.300">
    <property type="entry name" value="P-loop containing nucleotide triphosphate hydrolases"/>
    <property type="match status" value="1"/>
</dbReference>
<evidence type="ECO:0000256" key="6">
    <source>
        <dbReference type="ARBA" id="ARBA00023136"/>
    </source>
</evidence>
<dbReference type="eggNOG" id="KOG2029">
    <property type="taxonomic scope" value="Eukaryota"/>
</dbReference>
<dbReference type="Gene3D" id="3.40.50.1820">
    <property type="entry name" value="alpha/beta hydrolase"/>
    <property type="match status" value="1"/>
</dbReference>
<dbReference type="InterPro" id="IPR029058">
    <property type="entry name" value="AB_hydrolase_fold"/>
</dbReference>
<protein>
    <submittedName>
        <fullName evidence="8">Related to tetratricopeptide repeat domain protein-Neosartorya fischeri</fullName>
    </submittedName>
</protein>
<evidence type="ECO:0000256" key="2">
    <source>
        <dbReference type="ARBA" id="ARBA00004240"/>
    </source>
</evidence>